<sequence>MKKTNIILLIILCIIGVSNLIKVFTLDNHLKNAKESLQKAQDEVENAQQLNSKAQKEIQGLKTVVEKYEFQNEALQLEIDSIVLNKRAKAPKDWAERQSIKKKQQEITARLEYLRQKNNEFE</sequence>
<evidence type="ECO:0000256" key="1">
    <source>
        <dbReference type="SAM" id="Coils"/>
    </source>
</evidence>
<evidence type="ECO:0000313" key="3">
    <source>
        <dbReference type="EMBL" id="SNR16750.1"/>
    </source>
</evidence>
<accession>A0A238UEB3</accession>
<dbReference type="KEGG" id="tje:TJEJU_3094"/>
<organism evidence="3 4">
    <name type="scientific">Tenacibaculum jejuense</name>
    <dbReference type="NCBI Taxonomy" id="584609"/>
    <lineage>
        <taxon>Bacteria</taxon>
        <taxon>Pseudomonadati</taxon>
        <taxon>Bacteroidota</taxon>
        <taxon>Flavobacteriia</taxon>
        <taxon>Flavobacteriales</taxon>
        <taxon>Flavobacteriaceae</taxon>
        <taxon>Tenacibaculum</taxon>
    </lineage>
</organism>
<name>A0A238UEB3_9FLAO</name>
<reference evidence="3 4" key="1">
    <citation type="submission" date="2017-07" db="EMBL/GenBank/DDBJ databases">
        <authorList>
            <person name="Sun Z.S."/>
            <person name="Albrecht U."/>
            <person name="Echele G."/>
            <person name="Lee C.C."/>
        </authorList>
    </citation>
    <scope>NUCLEOTIDE SEQUENCE [LARGE SCALE GENOMIC DNA]</scope>
    <source>
        <strain evidence="4">type strain: KCTC 22618</strain>
    </source>
</reference>
<keyword evidence="2" id="KW-0812">Transmembrane</keyword>
<protein>
    <submittedName>
        <fullName evidence="3">Uncharacterized protein</fullName>
    </submittedName>
</protein>
<dbReference type="RefSeq" id="WP_095073510.1">
    <property type="nucleotide sequence ID" value="NZ_LT899436.1"/>
</dbReference>
<feature type="transmembrane region" description="Helical" evidence="2">
    <location>
        <begin position="6"/>
        <end position="24"/>
    </location>
</feature>
<gene>
    <name evidence="3" type="ORF">TJEJU_3094</name>
</gene>
<evidence type="ECO:0000313" key="4">
    <source>
        <dbReference type="Proteomes" id="UP000215214"/>
    </source>
</evidence>
<keyword evidence="1" id="KW-0175">Coiled coil</keyword>
<dbReference type="Proteomes" id="UP000215214">
    <property type="component" value="Chromosome TJEJU"/>
</dbReference>
<keyword evidence="2" id="KW-1133">Transmembrane helix</keyword>
<proteinExistence type="predicted"/>
<dbReference type="OrthoDB" id="1494603at2"/>
<keyword evidence="2" id="KW-0472">Membrane</keyword>
<dbReference type="EMBL" id="LT899436">
    <property type="protein sequence ID" value="SNR16750.1"/>
    <property type="molecule type" value="Genomic_DNA"/>
</dbReference>
<dbReference type="AlphaFoldDB" id="A0A238UEB3"/>
<evidence type="ECO:0000256" key="2">
    <source>
        <dbReference type="SAM" id="Phobius"/>
    </source>
</evidence>
<feature type="coiled-coil region" evidence="1">
    <location>
        <begin position="23"/>
        <end position="78"/>
    </location>
</feature>
<keyword evidence="4" id="KW-1185">Reference proteome</keyword>